<dbReference type="Proteomes" id="UP000324222">
    <property type="component" value="Unassembled WGS sequence"/>
</dbReference>
<comment type="caution">
    <text evidence="1">The sequence shown here is derived from an EMBL/GenBank/DDBJ whole genome shotgun (WGS) entry which is preliminary data.</text>
</comment>
<dbReference type="EMBL" id="VSRR010006540">
    <property type="protein sequence ID" value="MPC45030.1"/>
    <property type="molecule type" value="Genomic_DNA"/>
</dbReference>
<proteinExistence type="predicted"/>
<organism evidence="1 2">
    <name type="scientific">Portunus trituberculatus</name>
    <name type="common">Swimming crab</name>
    <name type="synonym">Neptunus trituberculatus</name>
    <dbReference type="NCBI Taxonomy" id="210409"/>
    <lineage>
        <taxon>Eukaryota</taxon>
        <taxon>Metazoa</taxon>
        <taxon>Ecdysozoa</taxon>
        <taxon>Arthropoda</taxon>
        <taxon>Crustacea</taxon>
        <taxon>Multicrustacea</taxon>
        <taxon>Malacostraca</taxon>
        <taxon>Eumalacostraca</taxon>
        <taxon>Eucarida</taxon>
        <taxon>Decapoda</taxon>
        <taxon>Pleocyemata</taxon>
        <taxon>Brachyura</taxon>
        <taxon>Eubrachyura</taxon>
        <taxon>Portunoidea</taxon>
        <taxon>Portunidae</taxon>
        <taxon>Portuninae</taxon>
        <taxon>Portunus</taxon>
    </lineage>
</organism>
<dbReference type="AlphaFoldDB" id="A0A5B7FBJ1"/>
<sequence>MQLLEEKIATNSASSTCQREELKHQTAVVVRQPVQHVSGLRLVLVRGMERFPIRFRPYRFALMYEYLVNYFLSWVYTVSTSE</sequence>
<name>A0A5B7FBJ1_PORTR</name>
<evidence type="ECO:0000313" key="2">
    <source>
        <dbReference type="Proteomes" id="UP000324222"/>
    </source>
</evidence>
<evidence type="ECO:0000313" key="1">
    <source>
        <dbReference type="EMBL" id="MPC45030.1"/>
    </source>
</evidence>
<gene>
    <name evidence="1" type="ORF">E2C01_038713</name>
</gene>
<reference evidence="1 2" key="1">
    <citation type="submission" date="2019-05" db="EMBL/GenBank/DDBJ databases">
        <title>Another draft genome of Portunus trituberculatus and its Hox gene families provides insights of decapod evolution.</title>
        <authorList>
            <person name="Jeong J.-H."/>
            <person name="Song I."/>
            <person name="Kim S."/>
            <person name="Choi T."/>
            <person name="Kim D."/>
            <person name="Ryu S."/>
            <person name="Kim W."/>
        </authorList>
    </citation>
    <scope>NUCLEOTIDE SEQUENCE [LARGE SCALE GENOMIC DNA]</scope>
    <source>
        <tissue evidence="1">Muscle</tissue>
    </source>
</reference>
<accession>A0A5B7FBJ1</accession>
<protein>
    <submittedName>
        <fullName evidence="1">Uncharacterized protein</fullName>
    </submittedName>
</protein>
<keyword evidence="2" id="KW-1185">Reference proteome</keyword>